<reference evidence="2" key="1">
    <citation type="journal article" date="2020" name="Stud. Mycol.">
        <title>101 Dothideomycetes genomes: a test case for predicting lifestyles and emergence of pathogens.</title>
        <authorList>
            <person name="Haridas S."/>
            <person name="Albert R."/>
            <person name="Binder M."/>
            <person name="Bloem J."/>
            <person name="Labutti K."/>
            <person name="Salamov A."/>
            <person name="Andreopoulos B."/>
            <person name="Baker S."/>
            <person name="Barry K."/>
            <person name="Bills G."/>
            <person name="Bluhm B."/>
            <person name="Cannon C."/>
            <person name="Castanera R."/>
            <person name="Culley D."/>
            <person name="Daum C."/>
            <person name="Ezra D."/>
            <person name="Gonzalez J."/>
            <person name="Henrissat B."/>
            <person name="Kuo A."/>
            <person name="Liang C."/>
            <person name="Lipzen A."/>
            <person name="Lutzoni F."/>
            <person name="Magnuson J."/>
            <person name="Mondo S."/>
            <person name="Nolan M."/>
            <person name="Ohm R."/>
            <person name="Pangilinan J."/>
            <person name="Park H.-J."/>
            <person name="Ramirez L."/>
            <person name="Alfaro M."/>
            <person name="Sun H."/>
            <person name="Tritt A."/>
            <person name="Yoshinaga Y."/>
            <person name="Zwiers L.-H."/>
            <person name="Turgeon B."/>
            <person name="Goodwin S."/>
            <person name="Spatafora J."/>
            <person name="Crous P."/>
            <person name="Grigoriev I."/>
        </authorList>
    </citation>
    <scope>NUCLEOTIDE SEQUENCE</scope>
    <source>
        <strain evidence="2">CBS 207.26</strain>
    </source>
</reference>
<gene>
    <name evidence="2" type="ORF">K469DRAFT_395992</name>
</gene>
<evidence type="ECO:0000313" key="3">
    <source>
        <dbReference type="Proteomes" id="UP000800200"/>
    </source>
</evidence>
<feature type="coiled-coil region" evidence="1">
    <location>
        <begin position="159"/>
        <end position="186"/>
    </location>
</feature>
<dbReference type="Proteomes" id="UP000800200">
    <property type="component" value="Unassembled WGS sequence"/>
</dbReference>
<evidence type="ECO:0000256" key="1">
    <source>
        <dbReference type="SAM" id="Coils"/>
    </source>
</evidence>
<accession>A0A6A6DEJ4</accession>
<organism evidence="2 3">
    <name type="scientific">Zopfia rhizophila CBS 207.26</name>
    <dbReference type="NCBI Taxonomy" id="1314779"/>
    <lineage>
        <taxon>Eukaryota</taxon>
        <taxon>Fungi</taxon>
        <taxon>Dikarya</taxon>
        <taxon>Ascomycota</taxon>
        <taxon>Pezizomycotina</taxon>
        <taxon>Dothideomycetes</taxon>
        <taxon>Dothideomycetes incertae sedis</taxon>
        <taxon>Zopfiaceae</taxon>
        <taxon>Zopfia</taxon>
    </lineage>
</organism>
<protein>
    <submittedName>
        <fullName evidence="2">Uncharacterized protein</fullName>
    </submittedName>
</protein>
<dbReference type="EMBL" id="ML994700">
    <property type="protein sequence ID" value="KAF2176812.1"/>
    <property type="molecule type" value="Genomic_DNA"/>
</dbReference>
<proteinExistence type="predicted"/>
<dbReference type="AlphaFoldDB" id="A0A6A6DEJ4"/>
<dbReference type="OrthoDB" id="10016792at2759"/>
<keyword evidence="1" id="KW-0175">Coiled coil</keyword>
<sequence length="345" mass="38885">MIGPCRYAVKGIGGQKGTRTITALNFDGQKRDLSPEIVCAFPEQCQMLLNLADALHFSNDLAQMKKAKLYCSKLIRRLGFTTAIKDKDNIDSNLAKAYAEESAGWKLLISPKDEPAKQLESMYDQAVSKLKQMSLGFDMFGHAPQWTPRLSFRFYYKDISDMLVRFKELEEKFSRYEQALTGKQEASEEPIARQQYNDKALATETIRIDQLEGPSGILQGYASRIRALQPYIEKKRADVKNKFEDVEDAIQRNKNFDPQTILDAVASICMVPSGIYEGAEGLSTGFKLSQTVQGEEGTGVQKEFILQQLIRCKEDGLKNLREFFSEEQDGSINPDEPGALKIFVT</sequence>
<keyword evidence="3" id="KW-1185">Reference proteome</keyword>
<evidence type="ECO:0000313" key="2">
    <source>
        <dbReference type="EMBL" id="KAF2176812.1"/>
    </source>
</evidence>
<name>A0A6A6DEJ4_9PEZI</name>